<dbReference type="EMBL" id="CAJVPY010065963">
    <property type="protein sequence ID" value="CAG8825128.1"/>
    <property type="molecule type" value="Genomic_DNA"/>
</dbReference>
<dbReference type="InterPro" id="IPR036249">
    <property type="entry name" value="Thioredoxin-like_sf"/>
</dbReference>
<gene>
    <name evidence="1" type="ORF">DERYTH_LOCUS27843</name>
</gene>
<accession>A0A9N9KF77</accession>
<dbReference type="SUPFAM" id="SSF52833">
    <property type="entry name" value="Thioredoxin-like"/>
    <property type="match status" value="1"/>
</dbReference>
<sequence>TIFLACVNLVMNVLNAVLFFIIPRPVIADTQANRARNLRLTTQFIQNFEEKYGTVHPDFFHGSYSQALDTAKRDFRFFMVILESGEHDDNAKFNRETLTSVNLLMFLQEHEVLVWVGDVKDPEAFQ</sequence>
<dbReference type="Proteomes" id="UP000789405">
    <property type="component" value="Unassembled WGS sequence"/>
</dbReference>
<evidence type="ECO:0000313" key="2">
    <source>
        <dbReference type="Proteomes" id="UP000789405"/>
    </source>
</evidence>
<dbReference type="GO" id="GO:0005783">
    <property type="term" value="C:endoplasmic reticulum"/>
    <property type="evidence" value="ECO:0007669"/>
    <property type="project" value="TreeGrafter"/>
</dbReference>
<feature type="non-terminal residue" evidence="1">
    <location>
        <position position="1"/>
    </location>
</feature>
<dbReference type="PANTHER" id="PTHR23322">
    <property type="entry name" value="FAS-ASSOCIATED PROTEIN"/>
    <property type="match status" value="1"/>
</dbReference>
<dbReference type="Gene3D" id="3.40.30.10">
    <property type="entry name" value="Glutaredoxin"/>
    <property type="match status" value="1"/>
</dbReference>
<feature type="non-terminal residue" evidence="1">
    <location>
        <position position="126"/>
    </location>
</feature>
<dbReference type="PANTHER" id="PTHR23322:SF1">
    <property type="entry name" value="FAS-ASSOCIATED FACTOR 2"/>
    <property type="match status" value="1"/>
</dbReference>
<evidence type="ECO:0000313" key="1">
    <source>
        <dbReference type="EMBL" id="CAG8825128.1"/>
    </source>
</evidence>
<comment type="caution">
    <text evidence="1">The sequence shown here is derived from an EMBL/GenBank/DDBJ whole genome shotgun (WGS) entry which is preliminary data.</text>
</comment>
<dbReference type="AlphaFoldDB" id="A0A9N9KF77"/>
<dbReference type="InterPro" id="IPR050730">
    <property type="entry name" value="UBX_domain-protein"/>
</dbReference>
<name>A0A9N9KF77_9GLOM</name>
<keyword evidence="2" id="KW-1185">Reference proteome</keyword>
<protein>
    <submittedName>
        <fullName evidence="1">9859_t:CDS:1</fullName>
    </submittedName>
</protein>
<dbReference type="GO" id="GO:0036503">
    <property type="term" value="P:ERAD pathway"/>
    <property type="evidence" value="ECO:0007669"/>
    <property type="project" value="TreeGrafter"/>
</dbReference>
<dbReference type="GO" id="GO:0043130">
    <property type="term" value="F:ubiquitin binding"/>
    <property type="evidence" value="ECO:0007669"/>
    <property type="project" value="TreeGrafter"/>
</dbReference>
<reference evidence="1" key="1">
    <citation type="submission" date="2021-06" db="EMBL/GenBank/DDBJ databases">
        <authorList>
            <person name="Kallberg Y."/>
            <person name="Tangrot J."/>
            <person name="Rosling A."/>
        </authorList>
    </citation>
    <scope>NUCLEOTIDE SEQUENCE</scope>
    <source>
        <strain evidence="1">MA453B</strain>
    </source>
</reference>
<organism evidence="1 2">
    <name type="scientific">Dentiscutata erythropus</name>
    <dbReference type="NCBI Taxonomy" id="1348616"/>
    <lineage>
        <taxon>Eukaryota</taxon>
        <taxon>Fungi</taxon>
        <taxon>Fungi incertae sedis</taxon>
        <taxon>Mucoromycota</taxon>
        <taxon>Glomeromycotina</taxon>
        <taxon>Glomeromycetes</taxon>
        <taxon>Diversisporales</taxon>
        <taxon>Gigasporaceae</taxon>
        <taxon>Dentiscutata</taxon>
    </lineage>
</organism>
<proteinExistence type="predicted"/>
<dbReference type="OrthoDB" id="1026733at2759"/>